<dbReference type="SUPFAM" id="SSF47676">
    <property type="entry name" value="Conserved domain common to transcription factors TFIIS, elongin A, CRSP70"/>
    <property type="match status" value="1"/>
</dbReference>
<dbReference type="Proteomes" id="UP001189429">
    <property type="component" value="Unassembled WGS sequence"/>
</dbReference>
<evidence type="ECO:0000256" key="1">
    <source>
        <dbReference type="PROSITE-ProRule" id="PRU00649"/>
    </source>
</evidence>
<comment type="subcellular location">
    <subcellularLocation>
        <location evidence="1">Nucleus</location>
    </subcellularLocation>
</comment>
<accession>A0ABN9UTH7</accession>
<feature type="region of interest" description="Disordered" evidence="2">
    <location>
        <begin position="557"/>
        <end position="578"/>
    </location>
</feature>
<feature type="domain" description="TFIIS N-terminal" evidence="3">
    <location>
        <begin position="607"/>
        <end position="685"/>
    </location>
</feature>
<organism evidence="4 5">
    <name type="scientific">Prorocentrum cordatum</name>
    <dbReference type="NCBI Taxonomy" id="2364126"/>
    <lineage>
        <taxon>Eukaryota</taxon>
        <taxon>Sar</taxon>
        <taxon>Alveolata</taxon>
        <taxon>Dinophyceae</taxon>
        <taxon>Prorocentrales</taxon>
        <taxon>Prorocentraceae</taxon>
        <taxon>Prorocentrum</taxon>
    </lineage>
</organism>
<proteinExistence type="predicted"/>
<feature type="compositionally biased region" description="Acidic residues" evidence="2">
    <location>
        <begin position="558"/>
        <end position="578"/>
    </location>
</feature>
<dbReference type="PROSITE" id="PS51319">
    <property type="entry name" value="TFIIS_N"/>
    <property type="match status" value="1"/>
</dbReference>
<protein>
    <recommendedName>
        <fullName evidence="3">TFIIS N-terminal domain-containing protein</fullName>
    </recommendedName>
</protein>
<comment type="caution">
    <text evidence="4">The sequence shown here is derived from an EMBL/GenBank/DDBJ whole genome shotgun (WGS) entry which is preliminary data.</text>
</comment>
<dbReference type="InterPro" id="IPR017923">
    <property type="entry name" value="TFIIS_N"/>
</dbReference>
<evidence type="ECO:0000313" key="4">
    <source>
        <dbReference type="EMBL" id="CAK0863363.1"/>
    </source>
</evidence>
<evidence type="ECO:0000313" key="5">
    <source>
        <dbReference type="Proteomes" id="UP001189429"/>
    </source>
</evidence>
<feature type="region of interest" description="Disordered" evidence="2">
    <location>
        <begin position="693"/>
        <end position="723"/>
    </location>
</feature>
<name>A0ABN9UTH7_9DINO</name>
<feature type="region of interest" description="Disordered" evidence="2">
    <location>
        <begin position="1"/>
        <end position="25"/>
    </location>
</feature>
<reference evidence="4" key="1">
    <citation type="submission" date="2023-10" db="EMBL/GenBank/DDBJ databases">
        <authorList>
            <person name="Chen Y."/>
            <person name="Shah S."/>
            <person name="Dougan E. K."/>
            <person name="Thang M."/>
            <person name="Chan C."/>
        </authorList>
    </citation>
    <scope>NUCLEOTIDE SEQUENCE [LARGE SCALE GENOMIC DNA]</scope>
</reference>
<dbReference type="SUPFAM" id="SSF53098">
    <property type="entry name" value="Ribonuclease H-like"/>
    <property type="match status" value="1"/>
</dbReference>
<sequence>MDSITRLTEEPRSGSRGGRPIAADPFPEAGTVTQLLLKAFIVGGVPFRFLENPYLALQLLNQQYQVPSRKVLVRGIDPLHAEIDALKRRLVNHKDGSISTDGATMHGNTSFRNCFFVTEPEAHAVHIATVDLQERSKEATALTAELETWAKRVQDMGGVVHGATTDNASAEVLSAAQVEASPGGAWFPHVGCKEHACELLLEDILGTSKKPAPAELRKVVEPIEQALEISQYFLLRPRLKALHFRGMQEAAAFRDLPAHHRSRYYLHHKAKVHASKVLVANRVMDIQDITRYLCRHRLFMQRASQGDRARGEENAALLHGDNGRFDQRLASSLKVLNPILVCLRKLDCTSSLLCTVLSCWHDMEVSAGAAFQQLVPHVPQHVDFFEAVLMGRRDKHIGDLERVAYLPQPKVIKASTLETFTAEEQTRLQRVFARARLPPADGLKERQELISKSGPYAAVSGGGEKSVVWQNVARMRPLSWFQLHVKKEMSPVLLALAKPLLTMKSSQAVSERGWSALDWLSGSRRKRLGAPCLLRMVDIAWWLNKTHARASAFCDASSTDDEDLSESPEEQEAQEAETADLLGEAEQPAAQAALADAHAAAARVYTDTLIRARERLALAGGSQKLSAPLARPWLLELLACVVTRRTLIHSKIVPAVAPYTSHDDVDIRVLASRIKAAWREIYGGRTQGRTALEVEKLVEKPPEAAEAPRGDSRRIARDDAFDD</sequence>
<evidence type="ECO:0000259" key="3">
    <source>
        <dbReference type="PROSITE" id="PS51319"/>
    </source>
</evidence>
<keyword evidence="5" id="KW-1185">Reference proteome</keyword>
<dbReference type="EMBL" id="CAUYUJ010016254">
    <property type="protein sequence ID" value="CAK0863363.1"/>
    <property type="molecule type" value="Genomic_DNA"/>
</dbReference>
<gene>
    <name evidence="4" type="ORF">PCOR1329_LOCUS51538</name>
</gene>
<dbReference type="InterPro" id="IPR035441">
    <property type="entry name" value="TFIIS/LEDGF_dom_sf"/>
</dbReference>
<keyword evidence="1" id="KW-0539">Nucleus</keyword>
<evidence type="ECO:0000256" key="2">
    <source>
        <dbReference type="SAM" id="MobiDB-lite"/>
    </source>
</evidence>
<dbReference type="InterPro" id="IPR012337">
    <property type="entry name" value="RNaseH-like_sf"/>
</dbReference>